<dbReference type="InterPro" id="IPR016169">
    <property type="entry name" value="FAD-bd_PCMH_sub2"/>
</dbReference>
<dbReference type="InterPro" id="IPR051312">
    <property type="entry name" value="Diverse_Substr_Oxidored"/>
</dbReference>
<comment type="caution">
    <text evidence="5">The sequence shown here is derived from an EMBL/GenBank/DDBJ whole genome shotgun (WGS) entry which is preliminary data.</text>
</comment>
<dbReference type="InterPro" id="IPR005107">
    <property type="entry name" value="CO_DH_flav_C"/>
</dbReference>
<keyword evidence="1" id="KW-0285">Flavoprotein</keyword>
<evidence type="ECO:0000256" key="3">
    <source>
        <dbReference type="ARBA" id="ARBA00023002"/>
    </source>
</evidence>
<dbReference type="PANTHER" id="PTHR42659">
    <property type="entry name" value="XANTHINE DEHYDROGENASE SUBUNIT C-RELATED"/>
    <property type="match status" value="1"/>
</dbReference>
<evidence type="ECO:0000256" key="2">
    <source>
        <dbReference type="ARBA" id="ARBA00022827"/>
    </source>
</evidence>
<keyword evidence="3" id="KW-0560">Oxidoreductase</keyword>
<dbReference type="InterPro" id="IPR036683">
    <property type="entry name" value="CO_DH_flav_C_dom_sf"/>
</dbReference>
<dbReference type="Gene3D" id="3.30.43.10">
    <property type="entry name" value="Uridine Diphospho-n-acetylenolpyruvylglucosamine Reductase, domain 2"/>
    <property type="match status" value="1"/>
</dbReference>
<organism evidence="5 6">
    <name type="scientific">Actinotalea lenta</name>
    <dbReference type="NCBI Taxonomy" id="3064654"/>
    <lineage>
        <taxon>Bacteria</taxon>
        <taxon>Bacillati</taxon>
        <taxon>Actinomycetota</taxon>
        <taxon>Actinomycetes</taxon>
        <taxon>Micrococcales</taxon>
        <taxon>Cellulomonadaceae</taxon>
        <taxon>Actinotalea</taxon>
    </lineage>
</organism>
<keyword evidence="2" id="KW-0274">FAD</keyword>
<dbReference type="InterPro" id="IPR036318">
    <property type="entry name" value="FAD-bd_PCMH-like_sf"/>
</dbReference>
<sequence length="282" mass="28996">MVTYYKAHAVADALEVLGRTDVEAKALLGGTDLLVGLGDRLDSAPGVVVDLKGLADGEPLAVTESGVRIGLTVTMADLLADPTVSTWYPALAQAAGEVGSVAIRNRATLVGNICNASPACDTAPALLVHGAQVRIASAAGERVVPISEFFVGPRATTCARDELVTAVELPRPVPGTGSAFQRLTRRWGVDLATVSVAAAVHGDGRIQLGLGAVAPTPLLVDVPAGTDLTDRAALDPVLDEVLAVATPISDIRAGADYRAAMVRELAARTLRAALDSTRRTQA</sequence>
<dbReference type="SUPFAM" id="SSF55447">
    <property type="entry name" value="CO dehydrogenase flavoprotein C-terminal domain-like"/>
    <property type="match status" value="1"/>
</dbReference>
<evidence type="ECO:0000313" key="6">
    <source>
        <dbReference type="Proteomes" id="UP001232536"/>
    </source>
</evidence>
<dbReference type="Pfam" id="PF00941">
    <property type="entry name" value="FAD_binding_5"/>
    <property type="match status" value="1"/>
</dbReference>
<evidence type="ECO:0000313" key="5">
    <source>
        <dbReference type="EMBL" id="MDO8108363.1"/>
    </source>
</evidence>
<keyword evidence="6" id="KW-1185">Reference proteome</keyword>
<dbReference type="EMBL" id="JAUQYP010000002">
    <property type="protein sequence ID" value="MDO8108363.1"/>
    <property type="molecule type" value="Genomic_DNA"/>
</dbReference>
<dbReference type="Gene3D" id="3.30.465.10">
    <property type="match status" value="1"/>
</dbReference>
<dbReference type="PROSITE" id="PS51387">
    <property type="entry name" value="FAD_PCMH"/>
    <property type="match status" value="1"/>
</dbReference>
<dbReference type="Proteomes" id="UP001232536">
    <property type="component" value="Unassembled WGS sequence"/>
</dbReference>
<feature type="domain" description="FAD-binding PCMH-type" evidence="4">
    <location>
        <begin position="1"/>
        <end position="174"/>
    </location>
</feature>
<gene>
    <name evidence="5" type="ORF">Q6348_14285</name>
</gene>
<dbReference type="InterPro" id="IPR016166">
    <property type="entry name" value="FAD-bd_PCMH"/>
</dbReference>
<dbReference type="Pfam" id="PF03450">
    <property type="entry name" value="CO_deh_flav_C"/>
    <property type="match status" value="1"/>
</dbReference>
<name>A0ABT9DBV1_9CELL</name>
<dbReference type="SMART" id="SM01092">
    <property type="entry name" value="CO_deh_flav_C"/>
    <property type="match status" value="1"/>
</dbReference>
<reference evidence="5 6" key="1">
    <citation type="submission" date="2023-07" db="EMBL/GenBank/DDBJ databases">
        <title>Description of novel actinomycetes strains, isolated from tidal flat sediment.</title>
        <authorList>
            <person name="Lu C."/>
        </authorList>
    </citation>
    <scope>NUCLEOTIDE SEQUENCE [LARGE SCALE GENOMIC DNA]</scope>
    <source>
        <strain evidence="5 6">SYSU T00b441</strain>
    </source>
</reference>
<dbReference type="InterPro" id="IPR002346">
    <property type="entry name" value="Mopterin_DH_FAD-bd"/>
</dbReference>
<dbReference type="InterPro" id="IPR016167">
    <property type="entry name" value="FAD-bd_PCMH_sub1"/>
</dbReference>
<evidence type="ECO:0000256" key="1">
    <source>
        <dbReference type="ARBA" id="ARBA00022630"/>
    </source>
</evidence>
<evidence type="ECO:0000259" key="4">
    <source>
        <dbReference type="PROSITE" id="PS51387"/>
    </source>
</evidence>
<protein>
    <submittedName>
        <fullName evidence="5">Xanthine dehydrogenase family protein subunit M</fullName>
    </submittedName>
</protein>
<dbReference type="SUPFAM" id="SSF56176">
    <property type="entry name" value="FAD-binding/transporter-associated domain-like"/>
    <property type="match status" value="1"/>
</dbReference>
<proteinExistence type="predicted"/>
<dbReference type="Gene3D" id="3.30.390.50">
    <property type="entry name" value="CO dehydrogenase flavoprotein, C-terminal domain"/>
    <property type="match status" value="1"/>
</dbReference>
<dbReference type="PANTHER" id="PTHR42659:SF2">
    <property type="entry name" value="XANTHINE DEHYDROGENASE SUBUNIT C-RELATED"/>
    <property type="match status" value="1"/>
</dbReference>
<accession>A0ABT9DBV1</accession>
<dbReference type="RefSeq" id="WP_304602067.1">
    <property type="nucleotide sequence ID" value="NZ_JAUQYO010000001.1"/>
</dbReference>